<accession>A0ABP3V9B8</accession>
<organism evidence="2 3">
    <name type="scientific">Ideonella azotifigens</name>
    <dbReference type="NCBI Taxonomy" id="513160"/>
    <lineage>
        <taxon>Bacteria</taxon>
        <taxon>Pseudomonadati</taxon>
        <taxon>Pseudomonadota</taxon>
        <taxon>Betaproteobacteria</taxon>
        <taxon>Burkholderiales</taxon>
        <taxon>Sphaerotilaceae</taxon>
        <taxon>Ideonella</taxon>
    </lineage>
</organism>
<keyword evidence="3" id="KW-1185">Reference proteome</keyword>
<protein>
    <recommendedName>
        <fullName evidence="4">Transposase DDE domain-containing protein</fullName>
    </recommendedName>
</protein>
<dbReference type="RefSeq" id="WP_141288564.1">
    <property type="nucleotide sequence ID" value="NZ_BAAAEW010000014.1"/>
</dbReference>
<feature type="region of interest" description="Disordered" evidence="1">
    <location>
        <begin position="90"/>
        <end position="113"/>
    </location>
</feature>
<dbReference type="EMBL" id="BAAAEW010000014">
    <property type="protein sequence ID" value="GAA0752633.1"/>
    <property type="molecule type" value="Genomic_DNA"/>
</dbReference>
<sequence length="113" mass="12563">MVIVRQRIRGGIARERRLDGKQLRLDLAGPSVHEGNRLWEYALLVTDVAYPLESVGQLYRDRADAENAFDETADRQHQCGFAARQGSCGAVQGPRPLSRCEPGHAWPQKAPAL</sequence>
<reference evidence="3" key="1">
    <citation type="journal article" date="2019" name="Int. J. Syst. Evol. Microbiol.">
        <title>The Global Catalogue of Microorganisms (GCM) 10K type strain sequencing project: providing services to taxonomists for standard genome sequencing and annotation.</title>
        <authorList>
            <consortium name="The Broad Institute Genomics Platform"/>
            <consortium name="The Broad Institute Genome Sequencing Center for Infectious Disease"/>
            <person name="Wu L."/>
            <person name="Ma J."/>
        </authorList>
    </citation>
    <scope>NUCLEOTIDE SEQUENCE [LARGE SCALE GENOMIC DNA]</scope>
    <source>
        <strain evidence="3">JCM 15503</strain>
    </source>
</reference>
<evidence type="ECO:0000313" key="2">
    <source>
        <dbReference type="EMBL" id="GAA0752633.1"/>
    </source>
</evidence>
<evidence type="ECO:0000256" key="1">
    <source>
        <dbReference type="SAM" id="MobiDB-lite"/>
    </source>
</evidence>
<evidence type="ECO:0000313" key="3">
    <source>
        <dbReference type="Proteomes" id="UP001500279"/>
    </source>
</evidence>
<comment type="caution">
    <text evidence="2">The sequence shown here is derived from an EMBL/GenBank/DDBJ whole genome shotgun (WGS) entry which is preliminary data.</text>
</comment>
<name>A0ABP3V9B8_9BURK</name>
<dbReference type="Proteomes" id="UP001500279">
    <property type="component" value="Unassembled WGS sequence"/>
</dbReference>
<proteinExistence type="predicted"/>
<gene>
    <name evidence="2" type="ORF">GCM10009107_26680</name>
</gene>
<evidence type="ECO:0008006" key="4">
    <source>
        <dbReference type="Google" id="ProtNLM"/>
    </source>
</evidence>